<dbReference type="GO" id="GO:0006412">
    <property type="term" value="P:translation"/>
    <property type="evidence" value="ECO:0007669"/>
    <property type="project" value="UniProtKB-UniRule"/>
</dbReference>
<comment type="similarity">
    <text evidence="6">Belongs to the eukaryotic ribosomal protein eS31 family.</text>
</comment>
<feature type="region of interest" description="Disordered" evidence="7">
    <location>
        <begin position="1"/>
        <end position="20"/>
    </location>
</feature>
<proteinExistence type="inferred from homology"/>
<accession>A0A938YP14</accession>
<dbReference type="SUPFAM" id="SSF57829">
    <property type="entry name" value="Zn-binding ribosomal proteins"/>
    <property type="match status" value="1"/>
</dbReference>
<keyword evidence="5 6" id="KW-0687">Ribonucleoprotein</keyword>
<evidence type="ECO:0000256" key="2">
    <source>
        <dbReference type="ARBA" id="ARBA00022771"/>
    </source>
</evidence>
<feature type="binding site" evidence="6">
    <location>
        <position position="61"/>
    </location>
    <ligand>
        <name>Zn(2+)</name>
        <dbReference type="ChEBI" id="CHEBI:29105"/>
    </ligand>
</feature>
<dbReference type="NCBIfam" id="NF001669">
    <property type="entry name" value="PRK00432.1"/>
    <property type="match status" value="1"/>
</dbReference>
<dbReference type="Proteomes" id="UP000809243">
    <property type="component" value="Unassembled WGS sequence"/>
</dbReference>
<comment type="caution">
    <text evidence="6">Lacks conserved residue(s) required for the propagation of feature annotation.</text>
</comment>
<gene>
    <name evidence="6" type="primary">rps27ae</name>
    <name evidence="9" type="ORF">JW744_04360</name>
</gene>
<sequence>MPKKIKERKGKRERKKHPKHLKSTLYGSAGEKAERKARFCPKCGPGTFMATHKDRVTCGKCSYTELKNSAKKAAEN</sequence>
<dbReference type="GO" id="GO:0003735">
    <property type="term" value="F:structural constituent of ribosome"/>
    <property type="evidence" value="ECO:0007669"/>
    <property type="project" value="InterPro"/>
</dbReference>
<feature type="binding site" evidence="6">
    <location>
        <position position="40"/>
    </location>
    <ligand>
        <name>Zn(2+)</name>
        <dbReference type="ChEBI" id="CHEBI:29105"/>
    </ligand>
</feature>
<name>A0A938YP14_9ARCH</name>
<dbReference type="HAMAP" id="MF_00777">
    <property type="entry name" value="Ribosomal_eS31"/>
    <property type="match status" value="1"/>
</dbReference>
<evidence type="ECO:0000256" key="3">
    <source>
        <dbReference type="ARBA" id="ARBA00022833"/>
    </source>
</evidence>
<protein>
    <recommendedName>
        <fullName evidence="6">Small ribosomal subunit protein eS31</fullName>
    </recommendedName>
</protein>
<evidence type="ECO:0000313" key="9">
    <source>
        <dbReference type="EMBL" id="MBN2067674.1"/>
    </source>
</evidence>
<feature type="domain" description="Small ribosomal subunit protein eS31" evidence="8">
    <location>
        <begin position="22"/>
        <end position="64"/>
    </location>
</feature>
<evidence type="ECO:0000256" key="6">
    <source>
        <dbReference type="HAMAP-Rule" id="MF_00777"/>
    </source>
</evidence>
<dbReference type="GO" id="GO:0008270">
    <property type="term" value="F:zinc ion binding"/>
    <property type="evidence" value="ECO:0007669"/>
    <property type="project" value="UniProtKB-UniRule"/>
</dbReference>
<keyword evidence="3 6" id="KW-0862">Zinc</keyword>
<keyword evidence="1 6" id="KW-0479">Metal-binding</keyword>
<evidence type="ECO:0000256" key="7">
    <source>
        <dbReference type="SAM" id="MobiDB-lite"/>
    </source>
</evidence>
<dbReference type="GO" id="GO:1990904">
    <property type="term" value="C:ribonucleoprotein complex"/>
    <property type="evidence" value="ECO:0007669"/>
    <property type="project" value="UniProtKB-KW"/>
</dbReference>
<evidence type="ECO:0000259" key="8">
    <source>
        <dbReference type="SMART" id="SM01402"/>
    </source>
</evidence>
<keyword evidence="2 6" id="KW-0863">Zinc-finger</keyword>
<dbReference type="AlphaFoldDB" id="A0A938YP14"/>
<reference evidence="9" key="1">
    <citation type="submission" date="2021-01" db="EMBL/GenBank/DDBJ databases">
        <title>Active Sulfur Cycling in an Early Earth Analoge.</title>
        <authorList>
            <person name="Hahn C.R."/>
            <person name="Youssef N.H."/>
            <person name="Elshahed M."/>
        </authorList>
    </citation>
    <scope>NUCLEOTIDE SEQUENCE</scope>
    <source>
        <strain evidence="9">Zod_Metabat.1151</strain>
    </source>
</reference>
<feature type="binding site" evidence="6">
    <location>
        <position position="43"/>
    </location>
    <ligand>
        <name>Zn(2+)</name>
        <dbReference type="ChEBI" id="CHEBI:29105"/>
    </ligand>
</feature>
<dbReference type="GO" id="GO:0005840">
    <property type="term" value="C:ribosome"/>
    <property type="evidence" value="ECO:0007669"/>
    <property type="project" value="UniProtKB-KW"/>
</dbReference>
<dbReference type="InterPro" id="IPR011332">
    <property type="entry name" value="Ribosomal_zn-bd"/>
</dbReference>
<comment type="cofactor">
    <cofactor evidence="6">
        <name>Zn(2+)</name>
        <dbReference type="ChEBI" id="CHEBI:29105"/>
    </cofactor>
    <text evidence="6">Binds 1 zinc ion per subunit.</text>
</comment>
<evidence type="ECO:0000256" key="5">
    <source>
        <dbReference type="ARBA" id="ARBA00023274"/>
    </source>
</evidence>
<comment type="subunit">
    <text evidence="6">Part of the 30S ribosomal subunit.</text>
</comment>
<dbReference type="SMART" id="SM01402">
    <property type="entry name" value="Ribosomal_S27"/>
    <property type="match status" value="1"/>
</dbReference>
<organism evidence="9 10">
    <name type="scientific">Candidatus Iainarchaeum sp</name>
    <dbReference type="NCBI Taxonomy" id="3101447"/>
    <lineage>
        <taxon>Archaea</taxon>
        <taxon>Candidatus Iainarchaeota</taxon>
        <taxon>Candidatus Iainarchaeia</taxon>
        <taxon>Candidatus Iainarchaeales</taxon>
        <taxon>Candidatus Iainarchaeaceae</taxon>
        <taxon>Candidatus Iainarchaeum</taxon>
    </lineage>
</organism>
<evidence type="ECO:0000256" key="1">
    <source>
        <dbReference type="ARBA" id="ARBA00022723"/>
    </source>
</evidence>
<dbReference type="Gene3D" id="6.20.50.180">
    <property type="match status" value="1"/>
</dbReference>
<feature type="binding site" evidence="6">
    <location>
        <position position="58"/>
    </location>
    <ligand>
        <name>Zn(2+)</name>
        <dbReference type="ChEBI" id="CHEBI:29105"/>
    </ligand>
</feature>
<evidence type="ECO:0000256" key="4">
    <source>
        <dbReference type="ARBA" id="ARBA00022980"/>
    </source>
</evidence>
<keyword evidence="4 6" id="KW-0689">Ribosomal protein</keyword>
<dbReference type="Pfam" id="PF01599">
    <property type="entry name" value="Ribosomal_S27"/>
    <property type="match status" value="1"/>
</dbReference>
<dbReference type="InterPro" id="IPR002906">
    <property type="entry name" value="Ribosomal_eS31"/>
</dbReference>
<dbReference type="EMBL" id="JAFGDB010000073">
    <property type="protein sequence ID" value="MBN2067674.1"/>
    <property type="molecule type" value="Genomic_DNA"/>
</dbReference>
<dbReference type="InterPro" id="IPR022845">
    <property type="entry name" value="Ribosomal_eS31_arc"/>
</dbReference>
<comment type="caution">
    <text evidence="9">The sequence shown here is derived from an EMBL/GenBank/DDBJ whole genome shotgun (WGS) entry which is preliminary data.</text>
</comment>
<evidence type="ECO:0000313" key="10">
    <source>
        <dbReference type="Proteomes" id="UP000809243"/>
    </source>
</evidence>